<keyword evidence="2" id="KW-1185">Reference proteome</keyword>
<dbReference type="Proteomes" id="UP001500443">
    <property type="component" value="Unassembled WGS sequence"/>
</dbReference>
<accession>A0ABN2XFV6</accession>
<protein>
    <submittedName>
        <fullName evidence="1">Uncharacterized protein</fullName>
    </submittedName>
</protein>
<comment type="caution">
    <text evidence="1">The sequence shown here is derived from an EMBL/GenBank/DDBJ whole genome shotgun (WGS) entry which is preliminary data.</text>
</comment>
<evidence type="ECO:0000313" key="1">
    <source>
        <dbReference type="EMBL" id="GAA2111414.1"/>
    </source>
</evidence>
<dbReference type="Gene3D" id="3.20.20.80">
    <property type="entry name" value="Glycosidases"/>
    <property type="match status" value="1"/>
</dbReference>
<name>A0ABN2XFV6_9ACTN</name>
<evidence type="ECO:0000313" key="2">
    <source>
        <dbReference type="Proteomes" id="UP001500443"/>
    </source>
</evidence>
<dbReference type="SUPFAM" id="SSF51445">
    <property type="entry name" value="(Trans)glycosidases"/>
    <property type="match status" value="1"/>
</dbReference>
<organism evidence="1 2">
    <name type="scientific">Streptomyces synnematoformans</name>
    <dbReference type="NCBI Taxonomy" id="415721"/>
    <lineage>
        <taxon>Bacteria</taxon>
        <taxon>Bacillati</taxon>
        <taxon>Actinomycetota</taxon>
        <taxon>Actinomycetes</taxon>
        <taxon>Kitasatosporales</taxon>
        <taxon>Streptomycetaceae</taxon>
        <taxon>Streptomyces</taxon>
    </lineage>
</organism>
<gene>
    <name evidence="1" type="ORF">GCM10009802_09050</name>
</gene>
<sequence>MLPHDLWGADGSAIPRFPGDNGDWTEYDAFLDRLISDVRAAGINPEWDVWNEPDLSIFWNRSQEQYLRMWDFQVNEYAWPEQQNPATLLAVADGAASVTVPWTDHHDAYTVTLLPPEASSR</sequence>
<dbReference type="EMBL" id="BAAAPF010000012">
    <property type="protein sequence ID" value="GAA2111414.1"/>
    <property type="molecule type" value="Genomic_DNA"/>
</dbReference>
<proteinExistence type="predicted"/>
<dbReference type="InterPro" id="IPR017853">
    <property type="entry name" value="GH"/>
</dbReference>
<reference evidence="1 2" key="1">
    <citation type="journal article" date="2019" name="Int. J. Syst. Evol. Microbiol.">
        <title>The Global Catalogue of Microorganisms (GCM) 10K type strain sequencing project: providing services to taxonomists for standard genome sequencing and annotation.</title>
        <authorList>
            <consortium name="The Broad Institute Genomics Platform"/>
            <consortium name="The Broad Institute Genome Sequencing Center for Infectious Disease"/>
            <person name="Wu L."/>
            <person name="Ma J."/>
        </authorList>
    </citation>
    <scope>NUCLEOTIDE SEQUENCE [LARGE SCALE GENOMIC DNA]</scope>
    <source>
        <strain evidence="1 2">JCM 15481</strain>
    </source>
</reference>
<dbReference type="RefSeq" id="WP_344288078.1">
    <property type="nucleotide sequence ID" value="NZ_BAAAPF010000012.1"/>
</dbReference>